<evidence type="ECO:0000256" key="3">
    <source>
        <dbReference type="SAM" id="Coils"/>
    </source>
</evidence>
<proteinExistence type="inferred from homology"/>
<accession>A0A2A6CSC4</accession>
<dbReference type="GO" id="GO:0000981">
    <property type="term" value="F:DNA-binding transcription factor activity, RNA polymerase II-specific"/>
    <property type="evidence" value="ECO:0000318"/>
    <property type="project" value="GO_Central"/>
</dbReference>
<keyword evidence="3" id="KW-0175">Coiled coil</keyword>
<keyword evidence="2" id="KW-0238">DNA-binding</keyword>
<evidence type="ECO:0000256" key="1">
    <source>
        <dbReference type="ARBA" id="ARBA00005562"/>
    </source>
</evidence>
<accession>A0A8R1USR0</accession>
<dbReference type="EnsemblMetazoa" id="PPA37904.1">
    <property type="protein sequence ID" value="PPA37904.1"/>
    <property type="gene ID" value="WBGene00276273"/>
</dbReference>
<feature type="compositionally biased region" description="Polar residues" evidence="4">
    <location>
        <begin position="28"/>
        <end position="47"/>
    </location>
</feature>
<dbReference type="InterPro" id="IPR000418">
    <property type="entry name" value="Ets_dom"/>
</dbReference>
<dbReference type="GO" id="GO:0043565">
    <property type="term" value="F:sequence-specific DNA binding"/>
    <property type="evidence" value="ECO:0007669"/>
    <property type="project" value="InterPro"/>
</dbReference>
<dbReference type="AlphaFoldDB" id="A0A2A6CSC4"/>
<evidence type="ECO:0000256" key="2">
    <source>
        <dbReference type="RuleBase" id="RU004019"/>
    </source>
</evidence>
<feature type="coiled-coil region" evidence="3">
    <location>
        <begin position="78"/>
        <end position="105"/>
    </location>
</feature>
<protein>
    <submittedName>
        <fullName evidence="5">ETS domain-containing protein</fullName>
    </submittedName>
</protein>
<feature type="region of interest" description="Disordered" evidence="4">
    <location>
        <begin position="17"/>
        <end position="47"/>
    </location>
</feature>
<dbReference type="Pfam" id="PF00178">
    <property type="entry name" value="Ets"/>
    <property type="match status" value="1"/>
</dbReference>
<dbReference type="Gene3D" id="1.10.10.10">
    <property type="entry name" value="Winged helix-like DNA-binding domain superfamily/Winged helix DNA-binding domain"/>
    <property type="match status" value="1"/>
</dbReference>
<dbReference type="SUPFAM" id="SSF46785">
    <property type="entry name" value="Winged helix' DNA-binding domain"/>
    <property type="match status" value="1"/>
</dbReference>
<reference evidence="6" key="1">
    <citation type="journal article" date="2008" name="Nat. Genet.">
        <title>The Pristionchus pacificus genome provides a unique perspective on nematode lifestyle and parasitism.</title>
        <authorList>
            <person name="Dieterich C."/>
            <person name="Clifton S.W."/>
            <person name="Schuster L.N."/>
            <person name="Chinwalla A."/>
            <person name="Delehaunty K."/>
            <person name="Dinkelacker I."/>
            <person name="Fulton L."/>
            <person name="Fulton R."/>
            <person name="Godfrey J."/>
            <person name="Minx P."/>
            <person name="Mitreva M."/>
            <person name="Roeseler W."/>
            <person name="Tian H."/>
            <person name="Witte H."/>
            <person name="Yang S.P."/>
            <person name="Wilson R.K."/>
            <person name="Sommer R.J."/>
        </authorList>
    </citation>
    <scope>NUCLEOTIDE SEQUENCE [LARGE SCALE GENOMIC DNA]</scope>
    <source>
        <strain evidence="6">PS312</strain>
    </source>
</reference>
<dbReference type="PROSITE" id="PS50061">
    <property type="entry name" value="ETS_DOMAIN_3"/>
    <property type="match status" value="1"/>
</dbReference>
<evidence type="ECO:0000313" key="5">
    <source>
        <dbReference type="EnsemblMetazoa" id="PPA37904.1"/>
    </source>
</evidence>
<dbReference type="InterPro" id="IPR036390">
    <property type="entry name" value="WH_DNA-bd_sf"/>
</dbReference>
<keyword evidence="6" id="KW-1185">Reference proteome</keyword>
<evidence type="ECO:0000313" key="6">
    <source>
        <dbReference type="Proteomes" id="UP000005239"/>
    </source>
</evidence>
<comment type="similarity">
    <text evidence="1 2">Belongs to the ETS family.</text>
</comment>
<gene>
    <name evidence="5" type="primary">WBGene00276273</name>
</gene>
<dbReference type="Proteomes" id="UP000005239">
    <property type="component" value="Unassembled WGS sequence"/>
</dbReference>
<keyword evidence="2" id="KW-0539">Nucleus</keyword>
<dbReference type="GO" id="GO:0005634">
    <property type="term" value="C:nucleus"/>
    <property type="evidence" value="ECO:0000318"/>
    <property type="project" value="GO_Central"/>
</dbReference>
<evidence type="ECO:0000256" key="4">
    <source>
        <dbReference type="SAM" id="MobiDB-lite"/>
    </source>
</evidence>
<dbReference type="GO" id="GO:0030154">
    <property type="term" value="P:cell differentiation"/>
    <property type="evidence" value="ECO:0000318"/>
    <property type="project" value="GO_Central"/>
</dbReference>
<sequence length="262" mass="30626">MTDPYSDEFLRNLLNRDNLSNPAPFSVPTHTAQTSSSYDHSTTSAPVNNDCTFNNQNRDHIGPRIGRVIPVLKRKRPRKNVEKLVDNAEEEVRETKKSKNSNTKRLQRNYCHYDRPLPYDSTLATKKFNGSKRQFWYFLMQFLVDPSKRNALSWTGNGREFIITKEGEEVFTACWSKEQNKLELIKWDSVTHKLRDLCREGILTKIDTNKQYTFLTEPSFHVGMTPDELTEYITQYNIVSFAVVSRTPLQFIFIARNQSMRK</sequence>
<reference evidence="5" key="2">
    <citation type="submission" date="2022-06" db="UniProtKB">
        <authorList>
            <consortium name="EnsemblMetazoa"/>
        </authorList>
    </citation>
    <scope>IDENTIFICATION</scope>
    <source>
        <strain evidence="5">PS312</strain>
    </source>
</reference>
<name>A0A2A6CSC4_PRIPA</name>
<dbReference type="InterPro" id="IPR036388">
    <property type="entry name" value="WH-like_DNA-bd_sf"/>
</dbReference>
<dbReference type="GO" id="GO:0006357">
    <property type="term" value="P:regulation of transcription by RNA polymerase II"/>
    <property type="evidence" value="ECO:0000318"/>
    <property type="project" value="GO_Central"/>
</dbReference>
<organism evidence="5 6">
    <name type="scientific">Pristionchus pacificus</name>
    <name type="common">Parasitic nematode worm</name>
    <dbReference type="NCBI Taxonomy" id="54126"/>
    <lineage>
        <taxon>Eukaryota</taxon>
        <taxon>Metazoa</taxon>
        <taxon>Ecdysozoa</taxon>
        <taxon>Nematoda</taxon>
        <taxon>Chromadorea</taxon>
        <taxon>Rhabditida</taxon>
        <taxon>Rhabditina</taxon>
        <taxon>Diplogasteromorpha</taxon>
        <taxon>Diplogasteroidea</taxon>
        <taxon>Neodiplogasteridae</taxon>
        <taxon>Pristionchus</taxon>
    </lineage>
</organism>
<comment type="subcellular location">
    <subcellularLocation>
        <location evidence="2">Nucleus</location>
    </subcellularLocation>
</comment>